<accession>A0A6F8YX82</accession>
<reference evidence="2 3" key="1">
    <citation type="submission" date="2020-03" db="EMBL/GenBank/DDBJ databases">
        <title>Whole genome shotgun sequence of Phytohabitans suffuscus NBRC 105367.</title>
        <authorList>
            <person name="Komaki H."/>
            <person name="Tamura T."/>
        </authorList>
    </citation>
    <scope>NUCLEOTIDE SEQUENCE [LARGE SCALE GENOMIC DNA]</scope>
    <source>
        <strain evidence="2 3">NBRC 105367</strain>
    </source>
</reference>
<dbReference type="EMBL" id="AP022871">
    <property type="protein sequence ID" value="BCB90664.1"/>
    <property type="molecule type" value="Genomic_DNA"/>
</dbReference>
<protein>
    <submittedName>
        <fullName evidence="2">Uncharacterized protein</fullName>
    </submittedName>
</protein>
<evidence type="ECO:0000313" key="2">
    <source>
        <dbReference type="EMBL" id="BCB90664.1"/>
    </source>
</evidence>
<organism evidence="2 3">
    <name type="scientific">Phytohabitans suffuscus</name>
    <dbReference type="NCBI Taxonomy" id="624315"/>
    <lineage>
        <taxon>Bacteria</taxon>
        <taxon>Bacillati</taxon>
        <taxon>Actinomycetota</taxon>
        <taxon>Actinomycetes</taxon>
        <taxon>Micromonosporales</taxon>
        <taxon>Micromonosporaceae</taxon>
    </lineage>
</organism>
<reference evidence="2 3" key="2">
    <citation type="submission" date="2020-03" db="EMBL/GenBank/DDBJ databases">
        <authorList>
            <person name="Ichikawa N."/>
            <person name="Kimura A."/>
            <person name="Kitahashi Y."/>
            <person name="Uohara A."/>
        </authorList>
    </citation>
    <scope>NUCLEOTIDE SEQUENCE [LARGE SCALE GENOMIC DNA]</scope>
    <source>
        <strain evidence="2 3">NBRC 105367</strain>
    </source>
</reference>
<feature type="compositionally biased region" description="Low complexity" evidence="1">
    <location>
        <begin position="95"/>
        <end position="106"/>
    </location>
</feature>
<gene>
    <name evidence="2" type="ORF">Psuf_079770</name>
</gene>
<proteinExistence type="predicted"/>
<evidence type="ECO:0000256" key="1">
    <source>
        <dbReference type="SAM" id="MobiDB-lite"/>
    </source>
</evidence>
<dbReference type="AlphaFoldDB" id="A0A6F8YX82"/>
<dbReference type="KEGG" id="psuu:Psuf_079770"/>
<keyword evidence="3" id="KW-1185">Reference proteome</keyword>
<name>A0A6F8YX82_9ACTN</name>
<sequence>MRTAPKEARRSVPGVAVVGVTPARPFGDLGYRDVRRVCGAEGEAAGAAVWSTADVAVAQSSLMATDHVDVLGGSMDQAAKHPGEPVGTRGGVGARAGRVPANGDAE</sequence>
<dbReference type="Proteomes" id="UP000503011">
    <property type="component" value="Chromosome"/>
</dbReference>
<evidence type="ECO:0000313" key="3">
    <source>
        <dbReference type="Proteomes" id="UP000503011"/>
    </source>
</evidence>
<feature type="region of interest" description="Disordered" evidence="1">
    <location>
        <begin position="74"/>
        <end position="106"/>
    </location>
</feature>